<organism evidence="1 2">
    <name type="scientific">Nephila pilipes</name>
    <name type="common">Giant wood spider</name>
    <name type="synonym">Nephila maculata</name>
    <dbReference type="NCBI Taxonomy" id="299642"/>
    <lineage>
        <taxon>Eukaryota</taxon>
        <taxon>Metazoa</taxon>
        <taxon>Ecdysozoa</taxon>
        <taxon>Arthropoda</taxon>
        <taxon>Chelicerata</taxon>
        <taxon>Arachnida</taxon>
        <taxon>Araneae</taxon>
        <taxon>Araneomorphae</taxon>
        <taxon>Entelegynae</taxon>
        <taxon>Araneoidea</taxon>
        <taxon>Nephilidae</taxon>
        <taxon>Nephila</taxon>
    </lineage>
</organism>
<proteinExistence type="predicted"/>
<evidence type="ECO:0000313" key="2">
    <source>
        <dbReference type="Proteomes" id="UP000887013"/>
    </source>
</evidence>
<dbReference type="EMBL" id="BMAW01041116">
    <property type="protein sequence ID" value="GFU62379.1"/>
    <property type="molecule type" value="Genomic_DNA"/>
</dbReference>
<keyword evidence="2" id="KW-1185">Reference proteome</keyword>
<evidence type="ECO:0000313" key="1">
    <source>
        <dbReference type="EMBL" id="GFU62379.1"/>
    </source>
</evidence>
<protein>
    <submittedName>
        <fullName evidence="1">Uncharacterized protein</fullName>
    </submittedName>
</protein>
<reference evidence="1" key="1">
    <citation type="submission" date="2020-08" db="EMBL/GenBank/DDBJ databases">
        <title>Multicomponent nature underlies the extraordinary mechanical properties of spider dragline silk.</title>
        <authorList>
            <person name="Kono N."/>
            <person name="Nakamura H."/>
            <person name="Mori M."/>
            <person name="Yoshida Y."/>
            <person name="Ohtoshi R."/>
            <person name="Malay A.D."/>
            <person name="Moran D.A.P."/>
            <person name="Tomita M."/>
            <person name="Numata K."/>
            <person name="Arakawa K."/>
        </authorList>
    </citation>
    <scope>NUCLEOTIDE SEQUENCE</scope>
</reference>
<sequence>MIGSVIEVAKASDHHSQSTVGQMGHMIGYESLGCNGQSVQRAYGREYVSSNIHARTTTMWLSYCIRLLHMSNAYPLVQYSYN</sequence>
<dbReference type="AlphaFoldDB" id="A0A8X6R4X8"/>
<name>A0A8X6R4X8_NEPPI</name>
<comment type="caution">
    <text evidence="1">The sequence shown here is derived from an EMBL/GenBank/DDBJ whole genome shotgun (WGS) entry which is preliminary data.</text>
</comment>
<accession>A0A8X6R4X8</accession>
<gene>
    <name evidence="1" type="ORF">NPIL_515491</name>
</gene>
<dbReference type="Proteomes" id="UP000887013">
    <property type="component" value="Unassembled WGS sequence"/>
</dbReference>